<evidence type="ECO:0000313" key="3">
    <source>
        <dbReference type="Proteomes" id="UP000228547"/>
    </source>
</evidence>
<dbReference type="AlphaFoldDB" id="A0A2J0MF63"/>
<dbReference type="Proteomes" id="UP000228547">
    <property type="component" value="Unassembled WGS sequence"/>
</dbReference>
<dbReference type="Gene3D" id="3.40.50.300">
    <property type="entry name" value="P-loop containing nucleotide triphosphate hydrolases"/>
    <property type="match status" value="1"/>
</dbReference>
<feature type="non-terminal residue" evidence="2">
    <location>
        <position position="111"/>
    </location>
</feature>
<dbReference type="PANTHER" id="PTHR47642">
    <property type="entry name" value="ATP-DEPENDENT DNA HELICASE"/>
    <property type="match status" value="1"/>
</dbReference>
<dbReference type="InterPro" id="IPR027417">
    <property type="entry name" value="P-loop_NTPase"/>
</dbReference>
<dbReference type="InterPro" id="IPR051055">
    <property type="entry name" value="PIF1_helicase"/>
</dbReference>
<dbReference type="GO" id="GO:0003678">
    <property type="term" value="F:DNA helicase activity"/>
    <property type="evidence" value="ECO:0007669"/>
    <property type="project" value="InterPro"/>
</dbReference>
<accession>A0A2J0MF63</accession>
<organism evidence="2 3">
    <name type="scientific">Candidatus Nomurabacteria bacterium CG_4_10_14_0_2_um_filter_30_12</name>
    <dbReference type="NCBI Taxonomy" id="1974727"/>
    <lineage>
        <taxon>Bacteria</taxon>
        <taxon>Candidatus Nomuraibacteriota</taxon>
    </lineage>
</organism>
<dbReference type="GO" id="GO:0006281">
    <property type="term" value="P:DNA repair"/>
    <property type="evidence" value="ECO:0007669"/>
    <property type="project" value="InterPro"/>
</dbReference>
<protein>
    <submittedName>
        <fullName evidence="2">AAA family ATPase</fullName>
    </submittedName>
</protein>
<proteinExistence type="predicted"/>
<reference evidence="3" key="1">
    <citation type="submission" date="2017-09" db="EMBL/GenBank/DDBJ databases">
        <title>Depth-based differentiation of microbial function through sediment-hosted aquifers and enrichment of novel symbionts in the deep terrestrial subsurface.</title>
        <authorList>
            <person name="Probst A.J."/>
            <person name="Ladd B."/>
            <person name="Jarett J.K."/>
            <person name="Geller-Mcgrath D.E."/>
            <person name="Sieber C.M.K."/>
            <person name="Emerson J.B."/>
            <person name="Anantharaman K."/>
            <person name="Thomas B.C."/>
            <person name="Malmstrom R."/>
            <person name="Stieglmeier M."/>
            <person name="Klingl A."/>
            <person name="Woyke T."/>
            <person name="Ryan C.M."/>
            <person name="Banfield J.F."/>
        </authorList>
    </citation>
    <scope>NUCLEOTIDE SEQUENCE [LARGE SCALE GENOMIC DNA]</scope>
</reference>
<dbReference type="SUPFAM" id="SSF52540">
    <property type="entry name" value="P-loop containing nucleoside triphosphate hydrolases"/>
    <property type="match status" value="1"/>
</dbReference>
<evidence type="ECO:0000313" key="2">
    <source>
        <dbReference type="EMBL" id="PIZ86886.1"/>
    </source>
</evidence>
<sequence length="111" mass="12143">MTQKEALNILKTGVNVFLTGEPGAGKTYTLNEYVNYLRSSGVEVAITASTGIAATHIGGMTIHSWSGIGIKRKLDKYDLDKIYSSEYISKRINRAKVLVIDEVSMLSSETL</sequence>
<feature type="domain" description="DNA helicase Pif1-like DEAD-box helicase" evidence="1">
    <location>
        <begin position="11"/>
        <end position="109"/>
    </location>
</feature>
<name>A0A2J0MF63_9BACT</name>
<dbReference type="PANTHER" id="PTHR47642:SF5">
    <property type="entry name" value="ATP-DEPENDENT DNA HELICASE"/>
    <property type="match status" value="1"/>
</dbReference>
<gene>
    <name evidence="2" type="ORF">COX93_02905</name>
</gene>
<dbReference type="InterPro" id="IPR010285">
    <property type="entry name" value="DNA_helicase_pif1-like_DEAD"/>
</dbReference>
<dbReference type="EMBL" id="PFOY01000043">
    <property type="protein sequence ID" value="PIZ86886.1"/>
    <property type="molecule type" value="Genomic_DNA"/>
</dbReference>
<dbReference type="GO" id="GO:0000723">
    <property type="term" value="P:telomere maintenance"/>
    <property type="evidence" value="ECO:0007669"/>
    <property type="project" value="InterPro"/>
</dbReference>
<comment type="caution">
    <text evidence="2">The sequence shown here is derived from an EMBL/GenBank/DDBJ whole genome shotgun (WGS) entry which is preliminary data.</text>
</comment>
<evidence type="ECO:0000259" key="1">
    <source>
        <dbReference type="Pfam" id="PF05970"/>
    </source>
</evidence>
<dbReference type="Pfam" id="PF05970">
    <property type="entry name" value="PIF1"/>
    <property type="match status" value="1"/>
</dbReference>